<protein>
    <recommendedName>
        <fullName evidence="2">EF-hand domain-containing protein</fullName>
    </recommendedName>
</protein>
<feature type="domain" description="EF-hand" evidence="2">
    <location>
        <begin position="31"/>
        <end position="42"/>
    </location>
</feature>
<evidence type="ECO:0000313" key="4">
    <source>
        <dbReference type="Proteomes" id="UP001162164"/>
    </source>
</evidence>
<keyword evidence="1" id="KW-0106">Calcium</keyword>
<evidence type="ECO:0000313" key="3">
    <source>
        <dbReference type="EMBL" id="KAJ8975034.1"/>
    </source>
</evidence>
<gene>
    <name evidence="3" type="ORF">NQ317_008974</name>
</gene>
<keyword evidence="4" id="KW-1185">Reference proteome</keyword>
<proteinExistence type="predicted"/>
<organism evidence="3 4">
    <name type="scientific">Molorchus minor</name>
    <dbReference type="NCBI Taxonomy" id="1323400"/>
    <lineage>
        <taxon>Eukaryota</taxon>
        <taxon>Metazoa</taxon>
        <taxon>Ecdysozoa</taxon>
        <taxon>Arthropoda</taxon>
        <taxon>Hexapoda</taxon>
        <taxon>Insecta</taxon>
        <taxon>Pterygota</taxon>
        <taxon>Neoptera</taxon>
        <taxon>Endopterygota</taxon>
        <taxon>Coleoptera</taxon>
        <taxon>Polyphaga</taxon>
        <taxon>Cucujiformia</taxon>
        <taxon>Chrysomeloidea</taxon>
        <taxon>Cerambycidae</taxon>
        <taxon>Lamiinae</taxon>
        <taxon>Monochamini</taxon>
        <taxon>Molorchus</taxon>
    </lineage>
</organism>
<reference evidence="3" key="1">
    <citation type="journal article" date="2023" name="Insect Mol. Biol.">
        <title>Genome sequencing provides insights into the evolution of gene families encoding plant cell wall-degrading enzymes in longhorned beetles.</title>
        <authorList>
            <person name="Shin N.R."/>
            <person name="Okamura Y."/>
            <person name="Kirsch R."/>
            <person name="Pauchet Y."/>
        </authorList>
    </citation>
    <scope>NUCLEOTIDE SEQUENCE</scope>
    <source>
        <strain evidence="3">MMC_N1</strain>
    </source>
</reference>
<dbReference type="SUPFAM" id="SSF47473">
    <property type="entry name" value="EF-hand"/>
    <property type="match status" value="1"/>
</dbReference>
<dbReference type="InterPro" id="IPR002048">
    <property type="entry name" value="EF_hand_dom"/>
</dbReference>
<comment type="caution">
    <text evidence="3">The sequence shown here is derived from an EMBL/GenBank/DDBJ whole genome shotgun (WGS) entry which is preliminary data.</text>
</comment>
<name>A0ABQ9JA84_9CUCU</name>
<dbReference type="Pfam" id="PF13202">
    <property type="entry name" value="EF-hand_5"/>
    <property type="match status" value="2"/>
</dbReference>
<dbReference type="PROSITE" id="PS00018">
    <property type="entry name" value="EF_HAND_1"/>
    <property type="match status" value="1"/>
</dbReference>
<dbReference type="EMBL" id="JAPWTJ010000887">
    <property type="protein sequence ID" value="KAJ8975034.1"/>
    <property type="molecule type" value="Genomic_DNA"/>
</dbReference>
<dbReference type="InterPro" id="IPR018247">
    <property type="entry name" value="EF_Hand_1_Ca_BS"/>
</dbReference>
<dbReference type="InterPro" id="IPR011992">
    <property type="entry name" value="EF-hand-dom_pair"/>
</dbReference>
<dbReference type="Proteomes" id="UP001162164">
    <property type="component" value="Unassembled WGS sequence"/>
</dbReference>
<feature type="domain" description="EF-hand" evidence="2">
    <location>
        <begin position="68"/>
        <end position="85"/>
    </location>
</feature>
<sequence>MSDTFFTQIPLQRHTLLNIWDVWSKIQDLLQDGKITVDEFKQAVQQCCMGRRYDDFPQAMKMFIDSNFKMVDLNDDGVIAADEYRFNCITKFPIDDVEVVDEAFNNMLNPDRLSRARSQIHTEKFVGQAGISIPRSQILGSPRNF</sequence>
<accession>A0ABQ9JA84</accession>
<dbReference type="Gene3D" id="1.10.238.10">
    <property type="entry name" value="EF-hand"/>
    <property type="match status" value="1"/>
</dbReference>
<evidence type="ECO:0000259" key="2">
    <source>
        <dbReference type="Pfam" id="PF13202"/>
    </source>
</evidence>
<evidence type="ECO:0000256" key="1">
    <source>
        <dbReference type="ARBA" id="ARBA00022837"/>
    </source>
</evidence>